<evidence type="ECO:0000313" key="3">
    <source>
        <dbReference type="Proteomes" id="UP001629288"/>
    </source>
</evidence>
<dbReference type="Pfam" id="PF07157">
    <property type="entry name" value="DNA_circ_N"/>
    <property type="match status" value="1"/>
</dbReference>
<proteinExistence type="predicted"/>
<comment type="caution">
    <text evidence="2">The sequence shown here is derived from an EMBL/GenBank/DDBJ whole genome shotgun (WGS) entry which is preliminary data.</text>
</comment>
<accession>A0ABW9BSI5</accession>
<evidence type="ECO:0000259" key="1">
    <source>
        <dbReference type="Pfam" id="PF07157"/>
    </source>
</evidence>
<dbReference type="EMBL" id="JAQQDH010000001">
    <property type="protein sequence ID" value="MFM0442038.1"/>
    <property type="molecule type" value="Genomic_DNA"/>
</dbReference>
<feature type="domain" description="DNA circulation N-terminal" evidence="1">
    <location>
        <begin position="7"/>
        <end position="93"/>
    </location>
</feature>
<organism evidence="2 3">
    <name type="scientific">Paraburkholderia strydomiana</name>
    <dbReference type="NCBI Taxonomy" id="1245417"/>
    <lineage>
        <taxon>Bacteria</taxon>
        <taxon>Pseudomonadati</taxon>
        <taxon>Pseudomonadota</taxon>
        <taxon>Betaproteobacteria</taxon>
        <taxon>Burkholderiales</taxon>
        <taxon>Burkholderiaceae</taxon>
        <taxon>Paraburkholderia</taxon>
    </lineage>
</organism>
<dbReference type="Proteomes" id="UP001629288">
    <property type="component" value="Unassembled WGS sequence"/>
</dbReference>
<reference evidence="2 3" key="1">
    <citation type="journal article" date="2024" name="Chem. Sci.">
        <title>Discovery of megapolipeptins by genome mining of a Burkholderiales bacteria collection.</title>
        <authorList>
            <person name="Paulo B.S."/>
            <person name="Recchia M.J.J."/>
            <person name="Lee S."/>
            <person name="Fergusson C.H."/>
            <person name="Romanowski S.B."/>
            <person name="Hernandez A."/>
            <person name="Krull N."/>
            <person name="Liu D.Y."/>
            <person name="Cavanagh H."/>
            <person name="Bos A."/>
            <person name="Gray C.A."/>
            <person name="Murphy B.T."/>
            <person name="Linington R.G."/>
            <person name="Eustaquio A.S."/>
        </authorList>
    </citation>
    <scope>NUCLEOTIDE SEQUENCE [LARGE SCALE GENOMIC DNA]</scope>
    <source>
        <strain evidence="2 3">RL17-379-BIB-C</strain>
    </source>
</reference>
<protein>
    <submittedName>
        <fullName evidence="2">DNA circularization N-terminal domain-containing protein</fullName>
    </submittedName>
</protein>
<sequence length="406" mass="43393">MAWKDKMSEASFRGVPFEVESDDGTFGRRTVVHEYPQRDKPFAEDNGRATREISLTAFVVGDDYLDKRDRLLAALETKGPGTLIHPWYGELKVSLKDPARVSHSKQNGGMCTLQLSFVEAGELAFPSAGDSLGSKALAAADNLQGAGSFDFVKKFDVNAKPSSVFDDAVSTFNDGLDLIDNATSNIKSIIDNPIAFLKANAATLIPDAVKMADTVFGLFERGESVVESLAGVFGLGGASSRNGDTIASLTSLSQTFSTRATVPVPSGISPAREQSAVNAAAINHLFSQAMLVQAVGMTTTMDLPIYDDAVKIRDDVTAALDNESLSVSDPVYVALQDARVAVYADVTSRLSQSARLKTITPTSIRPGLVTAYDQFEDVTREAEIVNMNKIQRPGFIPAAPIKVLSA</sequence>
<evidence type="ECO:0000313" key="2">
    <source>
        <dbReference type="EMBL" id="MFM0442038.1"/>
    </source>
</evidence>
<dbReference type="InterPro" id="IPR009826">
    <property type="entry name" value="DNA_circ_N"/>
</dbReference>
<keyword evidence="3" id="KW-1185">Reference proteome</keyword>
<dbReference type="RefSeq" id="WP_408127820.1">
    <property type="nucleotide sequence ID" value="NZ_JAQQDH010000001.1"/>
</dbReference>
<name>A0ABW9BSI5_9BURK</name>
<gene>
    <name evidence="2" type="ORF">PQR00_00445</name>
</gene>